<keyword evidence="4 7" id="KW-0812">Transmembrane</keyword>
<dbReference type="PROSITE" id="PS50928">
    <property type="entry name" value="ABC_TM1"/>
    <property type="match status" value="1"/>
</dbReference>
<organism evidence="9 10">
    <name type="scientific">Acetatifactor muris</name>
    <dbReference type="NCBI Taxonomy" id="879566"/>
    <lineage>
        <taxon>Bacteria</taxon>
        <taxon>Bacillati</taxon>
        <taxon>Bacillota</taxon>
        <taxon>Clostridia</taxon>
        <taxon>Lachnospirales</taxon>
        <taxon>Lachnospiraceae</taxon>
        <taxon>Acetatifactor</taxon>
    </lineage>
</organism>
<feature type="transmembrane region" description="Helical" evidence="7">
    <location>
        <begin position="116"/>
        <end position="137"/>
    </location>
</feature>
<feature type="transmembrane region" description="Helical" evidence="7">
    <location>
        <begin position="80"/>
        <end position="104"/>
    </location>
</feature>
<dbReference type="InterPro" id="IPR000515">
    <property type="entry name" value="MetI-like"/>
</dbReference>
<keyword evidence="9" id="KW-0762">Sugar transport</keyword>
<dbReference type="EMBL" id="OFSM01000007">
    <property type="protein sequence ID" value="SOY28874.1"/>
    <property type="molecule type" value="Genomic_DNA"/>
</dbReference>
<dbReference type="RefSeq" id="WP_330406076.1">
    <property type="nucleotide sequence ID" value="NZ_JANJZD010000014.1"/>
</dbReference>
<comment type="similarity">
    <text evidence="7">Belongs to the binding-protein-dependent transport system permease family.</text>
</comment>
<feature type="domain" description="ABC transmembrane type-1" evidence="8">
    <location>
        <begin position="76"/>
        <end position="293"/>
    </location>
</feature>
<dbReference type="GO" id="GO:0005886">
    <property type="term" value="C:plasma membrane"/>
    <property type="evidence" value="ECO:0007669"/>
    <property type="project" value="UniProtKB-SubCell"/>
</dbReference>
<dbReference type="InterPro" id="IPR035906">
    <property type="entry name" value="MetI-like_sf"/>
</dbReference>
<evidence type="ECO:0000256" key="6">
    <source>
        <dbReference type="ARBA" id="ARBA00023136"/>
    </source>
</evidence>
<dbReference type="SUPFAM" id="SSF161098">
    <property type="entry name" value="MetI-like"/>
    <property type="match status" value="1"/>
</dbReference>
<evidence type="ECO:0000256" key="1">
    <source>
        <dbReference type="ARBA" id="ARBA00004651"/>
    </source>
</evidence>
<feature type="transmembrane region" description="Helical" evidence="7">
    <location>
        <begin position="16"/>
        <end position="43"/>
    </location>
</feature>
<keyword evidence="2 7" id="KW-0813">Transport</keyword>
<dbReference type="Proteomes" id="UP000236311">
    <property type="component" value="Unassembled WGS sequence"/>
</dbReference>
<dbReference type="PANTHER" id="PTHR43227">
    <property type="entry name" value="BLL4140 PROTEIN"/>
    <property type="match status" value="1"/>
</dbReference>
<evidence type="ECO:0000256" key="3">
    <source>
        <dbReference type="ARBA" id="ARBA00022475"/>
    </source>
</evidence>
<dbReference type="InterPro" id="IPR050809">
    <property type="entry name" value="UgpAE/MalFG_permease"/>
</dbReference>
<sequence length="307" mass="35029">MRVIKNFAKKVRKNKILLLMLLPAVVYVIIFSYIPMGGIIVAFKRFSFTKGFLGSPWCGLENFRFLFISDKLWTLMRNTLLYNIAFITVGIILEVGFAIIVNELGSKWFKKVFQSFMFLPFFISWVVVIAIVDAIFGYDSGIINNLLQNLGMERFNIYVNAAPWPFLLVFFKAWKQTGYGSIVYLAAITGMDQEIVDAAEIDGANIWQRIRYITIPSLKPTIIIMTLLAVGNIFRGDFGMFYQLIGNNSVLLEVGDILDLYIYRAMVSSSNLGMASAAGFYQSILCFFTILVANWMVRKYDPEYSLF</sequence>
<dbReference type="CDD" id="cd06261">
    <property type="entry name" value="TM_PBP2"/>
    <property type="match status" value="1"/>
</dbReference>
<evidence type="ECO:0000256" key="5">
    <source>
        <dbReference type="ARBA" id="ARBA00022989"/>
    </source>
</evidence>
<dbReference type="Gene3D" id="1.10.3720.10">
    <property type="entry name" value="MetI-like"/>
    <property type="match status" value="1"/>
</dbReference>
<evidence type="ECO:0000256" key="4">
    <source>
        <dbReference type="ARBA" id="ARBA00022692"/>
    </source>
</evidence>
<evidence type="ECO:0000256" key="2">
    <source>
        <dbReference type="ARBA" id="ARBA00022448"/>
    </source>
</evidence>
<keyword evidence="3" id="KW-1003">Cell membrane</keyword>
<protein>
    <submittedName>
        <fullName evidence="9">Putative multiple-sugar transport system permease YteP</fullName>
    </submittedName>
</protein>
<feature type="transmembrane region" description="Helical" evidence="7">
    <location>
        <begin position="217"/>
        <end position="234"/>
    </location>
</feature>
<dbReference type="PANTHER" id="PTHR43227:SF11">
    <property type="entry name" value="BLL4140 PROTEIN"/>
    <property type="match status" value="1"/>
</dbReference>
<name>A0A2K4ZEJ9_9FIRM</name>
<comment type="subcellular location">
    <subcellularLocation>
        <location evidence="1 7">Cell membrane</location>
        <topology evidence="1 7">Multi-pass membrane protein</topology>
    </subcellularLocation>
</comment>
<dbReference type="AlphaFoldDB" id="A0A2K4ZEJ9"/>
<keyword evidence="5 7" id="KW-1133">Transmembrane helix</keyword>
<evidence type="ECO:0000259" key="8">
    <source>
        <dbReference type="PROSITE" id="PS50928"/>
    </source>
</evidence>
<feature type="transmembrane region" description="Helical" evidence="7">
    <location>
        <begin position="275"/>
        <end position="297"/>
    </location>
</feature>
<gene>
    <name evidence="9" type="primary">yteP_19</name>
    <name evidence="9" type="ORF">AMURIS_01588</name>
</gene>
<feature type="transmembrane region" description="Helical" evidence="7">
    <location>
        <begin position="157"/>
        <end position="174"/>
    </location>
</feature>
<evidence type="ECO:0000313" key="10">
    <source>
        <dbReference type="Proteomes" id="UP000236311"/>
    </source>
</evidence>
<evidence type="ECO:0000256" key="7">
    <source>
        <dbReference type="RuleBase" id="RU363032"/>
    </source>
</evidence>
<dbReference type="GO" id="GO:0055085">
    <property type="term" value="P:transmembrane transport"/>
    <property type="evidence" value="ECO:0007669"/>
    <property type="project" value="InterPro"/>
</dbReference>
<reference evidence="9 10" key="1">
    <citation type="submission" date="2018-01" db="EMBL/GenBank/DDBJ databases">
        <authorList>
            <person name="Gaut B.S."/>
            <person name="Morton B.R."/>
            <person name="Clegg M.T."/>
            <person name="Duvall M.R."/>
        </authorList>
    </citation>
    <scope>NUCLEOTIDE SEQUENCE [LARGE SCALE GENOMIC DNA]</scope>
    <source>
        <strain evidence="9">GP69</strain>
    </source>
</reference>
<dbReference type="Pfam" id="PF00528">
    <property type="entry name" value="BPD_transp_1"/>
    <property type="match status" value="1"/>
</dbReference>
<proteinExistence type="inferred from homology"/>
<evidence type="ECO:0000313" key="9">
    <source>
        <dbReference type="EMBL" id="SOY28874.1"/>
    </source>
</evidence>
<accession>A0A2K4ZEJ9</accession>
<keyword evidence="6 7" id="KW-0472">Membrane</keyword>
<keyword evidence="10" id="KW-1185">Reference proteome</keyword>